<dbReference type="InterPro" id="IPR029058">
    <property type="entry name" value="AB_hydrolase_fold"/>
</dbReference>
<keyword evidence="3" id="KW-1185">Reference proteome</keyword>
<evidence type="ECO:0000259" key="1">
    <source>
        <dbReference type="Pfam" id="PF00561"/>
    </source>
</evidence>
<dbReference type="Proteomes" id="UP000266482">
    <property type="component" value="Unassembled WGS sequence"/>
</dbReference>
<dbReference type="PANTHER" id="PTHR43798">
    <property type="entry name" value="MONOACYLGLYCEROL LIPASE"/>
    <property type="match status" value="1"/>
</dbReference>
<dbReference type="AlphaFoldDB" id="A0A3A1VIM8"/>
<dbReference type="GO" id="GO:0046464">
    <property type="term" value="P:acylglycerol catabolic process"/>
    <property type="evidence" value="ECO:0007669"/>
    <property type="project" value="TreeGrafter"/>
</dbReference>
<sequence length="293" mass="32852">MLKHFRSDKRQSRYMSAYEAAMSLWTVPYESCYVETKQGRTHVWMAGPEEAPPLVLFHGMGVSSAMWYPNAAALAGHFRIYAVDLMGDFGKSEPREALAEKSDCIEWIVELLDRLRLDKPFVAGHSMGGWMAAVFAASYPERCQALVLLAPVATIAKVKLKFFLKMYPAMLLRSRRRIAGLLQWCHASGNRPHPLLEEQFVRGFQDGIFWLRAVPTVLRSDELARLPRTLVLVGEEEVIYDAGEVSRAAAASGFETELIPNASHCLSSEQAERVNKAMIDFLIQANRDGSEGI</sequence>
<dbReference type="InterPro" id="IPR000073">
    <property type="entry name" value="AB_hydrolase_1"/>
</dbReference>
<dbReference type="Pfam" id="PF00561">
    <property type="entry name" value="Abhydrolase_1"/>
    <property type="match status" value="1"/>
</dbReference>
<keyword evidence="2" id="KW-0378">Hydrolase</keyword>
<dbReference type="OrthoDB" id="5513277at2"/>
<name>A0A3A1VIM8_9BACL</name>
<accession>A0A3A1VIM8</accession>
<dbReference type="GO" id="GO:0016020">
    <property type="term" value="C:membrane"/>
    <property type="evidence" value="ECO:0007669"/>
    <property type="project" value="TreeGrafter"/>
</dbReference>
<comment type="caution">
    <text evidence="2">The sequence shown here is derived from an EMBL/GenBank/DDBJ whole genome shotgun (WGS) entry which is preliminary data.</text>
</comment>
<dbReference type="SUPFAM" id="SSF53474">
    <property type="entry name" value="alpha/beta-Hydrolases"/>
    <property type="match status" value="1"/>
</dbReference>
<dbReference type="GO" id="GO:0047372">
    <property type="term" value="F:monoacylglycerol lipase activity"/>
    <property type="evidence" value="ECO:0007669"/>
    <property type="project" value="TreeGrafter"/>
</dbReference>
<organism evidence="2 3">
    <name type="scientific">Paenibacillus nanensis</name>
    <dbReference type="NCBI Taxonomy" id="393251"/>
    <lineage>
        <taxon>Bacteria</taxon>
        <taxon>Bacillati</taxon>
        <taxon>Bacillota</taxon>
        <taxon>Bacilli</taxon>
        <taxon>Bacillales</taxon>
        <taxon>Paenibacillaceae</taxon>
        <taxon>Paenibacillus</taxon>
    </lineage>
</organism>
<reference evidence="2 3" key="1">
    <citation type="submission" date="2018-09" db="EMBL/GenBank/DDBJ databases">
        <title>Paenibacillus aracenensis nov. sp. isolated from a cave in southern Spain.</title>
        <authorList>
            <person name="Jurado V."/>
            <person name="Gutierrez-Patricio S."/>
            <person name="Gonzalez-Pimentel J.L."/>
            <person name="Miller A.Z."/>
            <person name="Laiz L."/>
            <person name="Saiz-Jimenez C."/>
        </authorList>
    </citation>
    <scope>NUCLEOTIDE SEQUENCE [LARGE SCALE GENOMIC DNA]</scope>
    <source>
        <strain evidence="2 3">DSM 22867</strain>
    </source>
</reference>
<dbReference type="InterPro" id="IPR050266">
    <property type="entry name" value="AB_hydrolase_sf"/>
</dbReference>
<proteinExistence type="predicted"/>
<dbReference type="PRINTS" id="PR00111">
    <property type="entry name" value="ABHYDROLASE"/>
</dbReference>
<evidence type="ECO:0000313" key="3">
    <source>
        <dbReference type="Proteomes" id="UP000266482"/>
    </source>
</evidence>
<evidence type="ECO:0000313" key="2">
    <source>
        <dbReference type="EMBL" id="RIX60164.1"/>
    </source>
</evidence>
<dbReference type="Gene3D" id="3.40.50.1820">
    <property type="entry name" value="alpha/beta hydrolase"/>
    <property type="match status" value="1"/>
</dbReference>
<dbReference type="RefSeq" id="WP_119597539.1">
    <property type="nucleotide sequence ID" value="NZ_QXQA01000001.1"/>
</dbReference>
<gene>
    <name evidence="2" type="ORF">D3P08_00850</name>
</gene>
<dbReference type="PANTHER" id="PTHR43798:SF33">
    <property type="entry name" value="HYDROLASE, PUTATIVE (AFU_ORTHOLOGUE AFUA_2G14860)-RELATED"/>
    <property type="match status" value="1"/>
</dbReference>
<protein>
    <submittedName>
        <fullName evidence="2">Alpha/beta hydrolase</fullName>
    </submittedName>
</protein>
<dbReference type="EMBL" id="QXQA01000001">
    <property type="protein sequence ID" value="RIX60164.1"/>
    <property type="molecule type" value="Genomic_DNA"/>
</dbReference>
<feature type="domain" description="AB hydrolase-1" evidence="1">
    <location>
        <begin position="52"/>
        <end position="167"/>
    </location>
</feature>